<keyword evidence="3" id="KW-1185">Reference proteome</keyword>
<evidence type="ECO:0000259" key="1">
    <source>
        <dbReference type="Pfam" id="PF18753"/>
    </source>
</evidence>
<reference evidence="2 3" key="1">
    <citation type="submission" date="2021-03" db="EMBL/GenBank/DDBJ databases">
        <title>Fibrella sp. HMF5405 genome sequencing and assembly.</title>
        <authorList>
            <person name="Kang H."/>
            <person name="Kim H."/>
            <person name="Bae S."/>
            <person name="Joh K."/>
        </authorList>
    </citation>
    <scope>NUCLEOTIDE SEQUENCE [LARGE SCALE GENOMIC DNA]</scope>
    <source>
        <strain evidence="2 3">HMF5405</strain>
    </source>
</reference>
<comment type="caution">
    <text evidence="2">The sequence shown here is derived from an EMBL/GenBank/DDBJ whole genome shotgun (WGS) entry which is preliminary data.</text>
</comment>
<evidence type="ECO:0000313" key="3">
    <source>
        <dbReference type="Proteomes" id="UP000664628"/>
    </source>
</evidence>
<gene>
    <name evidence="2" type="ORF">J2I46_31185</name>
</gene>
<dbReference type="Pfam" id="PF18753">
    <property type="entry name" value="Nmad2"/>
    <property type="match status" value="1"/>
</dbReference>
<feature type="domain" description="Nucleotide modification associated" evidence="1">
    <location>
        <begin position="3"/>
        <end position="197"/>
    </location>
</feature>
<proteinExistence type="predicted"/>
<organism evidence="2 3">
    <name type="scientific">Fibrella forsythiae</name>
    <dbReference type="NCBI Taxonomy" id="2817061"/>
    <lineage>
        <taxon>Bacteria</taxon>
        <taxon>Pseudomonadati</taxon>
        <taxon>Bacteroidota</taxon>
        <taxon>Cytophagia</taxon>
        <taxon>Cytophagales</taxon>
        <taxon>Spirosomataceae</taxon>
        <taxon>Fibrella</taxon>
    </lineage>
</organism>
<accession>A0ABS3JSU0</accession>
<name>A0ABS3JSU0_9BACT</name>
<sequence>MECFSYIITRDHGFAPNPFHGYCTLATCKPMIREKAKIGDWIVGFASRSFEERKIIYIMNVSEKINFEDYWHDIRFQIKKPNMKASVVKAYGDNIYYKDLEINKWIQVDSHHSYDEGIVNPINYENDTKSEFVLISDNFYYFGKKPIIVPPEINIEKLIIKRGNTRVKDEMQFMPLIEWIRSRWRQNYIYNDPAKFDKVVRYSGK</sequence>
<protein>
    <recommendedName>
        <fullName evidence="1">Nucleotide modification associated domain-containing protein</fullName>
    </recommendedName>
</protein>
<dbReference type="Proteomes" id="UP000664628">
    <property type="component" value="Unassembled WGS sequence"/>
</dbReference>
<dbReference type="RefSeq" id="WP_207333031.1">
    <property type="nucleotide sequence ID" value="NZ_JAFMYW010000019.1"/>
</dbReference>
<dbReference type="EMBL" id="JAFMYW010000019">
    <property type="protein sequence ID" value="MBO0953079.1"/>
    <property type="molecule type" value="Genomic_DNA"/>
</dbReference>
<dbReference type="InterPro" id="IPR041180">
    <property type="entry name" value="Nmad2"/>
</dbReference>
<evidence type="ECO:0000313" key="2">
    <source>
        <dbReference type="EMBL" id="MBO0953079.1"/>
    </source>
</evidence>